<keyword evidence="2" id="KW-1185">Reference proteome</keyword>
<accession>A0A917BTP8</accession>
<dbReference type="AlphaFoldDB" id="A0A917BTP8"/>
<comment type="caution">
    <text evidence="1">The sequence shown here is derived from an EMBL/GenBank/DDBJ whole genome shotgun (WGS) entry which is preliminary data.</text>
</comment>
<reference evidence="1" key="1">
    <citation type="journal article" date="2014" name="Int. J. Syst. Evol. Microbiol.">
        <title>Complete genome sequence of Corynebacterium casei LMG S-19264T (=DSM 44701T), isolated from a smear-ripened cheese.</title>
        <authorList>
            <consortium name="US DOE Joint Genome Institute (JGI-PGF)"/>
            <person name="Walter F."/>
            <person name="Albersmeier A."/>
            <person name="Kalinowski J."/>
            <person name="Ruckert C."/>
        </authorList>
    </citation>
    <scope>NUCLEOTIDE SEQUENCE</scope>
    <source>
        <strain evidence="1">CGMCC 1.16067</strain>
    </source>
</reference>
<dbReference type="InterPro" id="IPR017523">
    <property type="entry name" value="Rv3268"/>
</dbReference>
<dbReference type="Proteomes" id="UP000649179">
    <property type="component" value="Unassembled WGS sequence"/>
</dbReference>
<dbReference type="NCBIfam" id="TIGR03089">
    <property type="entry name" value="TIGR03089 family protein"/>
    <property type="match status" value="1"/>
</dbReference>
<reference evidence="1" key="2">
    <citation type="submission" date="2020-09" db="EMBL/GenBank/DDBJ databases">
        <authorList>
            <person name="Sun Q."/>
            <person name="Zhou Y."/>
        </authorList>
    </citation>
    <scope>NUCLEOTIDE SEQUENCE</scope>
    <source>
        <strain evidence="1">CGMCC 1.16067</strain>
    </source>
</reference>
<proteinExistence type="predicted"/>
<dbReference type="SUPFAM" id="SSF56801">
    <property type="entry name" value="Acetyl-CoA synthetase-like"/>
    <property type="match status" value="1"/>
</dbReference>
<sequence>MARILAGRDDALLRILAVMAHPTFEQALTARLRTDPGQPFVTFYDDTTGERTELSVTTYANWVAKTAGVLVEDADLSEGSTVRLDLPTHWLGPVLLGACWLVGAEVVGEGADLWVGVPDRVPPSGERMVTGLGPFAARVADPPRGVLDLGALWPGQPDSFLGLPAGPDAVAYDGAGWAELSGAAGTSADRVLTDLNPVTPDGAHLLVASLAGPGSVVWVADADPAGWDHRASVEQATRQVRAPS</sequence>
<name>A0A917BTP8_9ACTN</name>
<organism evidence="1 2">
    <name type="scientific">Marmoricola endophyticus</name>
    <dbReference type="NCBI Taxonomy" id="2040280"/>
    <lineage>
        <taxon>Bacteria</taxon>
        <taxon>Bacillati</taxon>
        <taxon>Actinomycetota</taxon>
        <taxon>Actinomycetes</taxon>
        <taxon>Propionibacteriales</taxon>
        <taxon>Nocardioidaceae</taxon>
        <taxon>Marmoricola</taxon>
    </lineage>
</organism>
<evidence type="ECO:0000313" key="2">
    <source>
        <dbReference type="Proteomes" id="UP000649179"/>
    </source>
</evidence>
<dbReference type="EMBL" id="BMKQ01000001">
    <property type="protein sequence ID" value="GGF56340.1"/>
    <property type="molecule type" value="Genomic_DNA"/>
</dbReference>
<gene>
    <name evidence="1" type="ORF">GCM10011519_32870</name>
</gene>
<protein>
    <submittedName>
        <fullName evidence="1">Acyl-CoA synthetase</fullName>
    </submittedName>
</protein>
<evidence type="ECO:0000313" key="1">
    <source>
        <dbReference type="EMBL" id="GGF56340.1"/>
    </source>
</evidence>